<accession>A0A210QD13</accession>
<dbReference type="PANTHER" id="PTHR11010:SF38">
    <property type="entry name" value="LYSOSOMAL PRO-X CARBOXYPEPTIDASE"/>
    <property type="match status" value="1"/>
</dbReference>
<dbReference type="GO" id="GO:0004185">
    <property type="term" value="F:serine-type carboxypeptidase activity"/>
    <property type="evidence" value="ECO:0007669"/>
    <property type="project" value="UniProtKB-EC"/>
</dbReference>
<keyword evidence="4 19" id="KW-0121">Carboxypeptidase</keyword>
<evidence type="ECO:0000256" key="14">
    <source>
        <dbReference type="ARBA" id="ARBA00066456"/>
    </source>
</evidence>
<keyword evidence="20" id="KW-1185">Reference proteome</keyword>
<organism evidence="19 20">
    <name type="scientific">Mizuhopecten yessoensis</name>
    <name type="common">Japanese scallop</name>
    <name type="synonym">Patinopecten yessoensis</name>
    <dbReference type="NCBI Taxonomy" id="6573"/>
    <lineage>
        <taxon>Eukaryota</taxon>
        <taxon>Metazoa</taxon>
        <taxon>Spiralia</taxon>
        <taxon>Lophotrochozoa</taxon>
        <taxon>Mollusca</taxon>
        <taxon>Bivalvia</taxon>
        <taxon>Autobranchia</taxon>
        <taxon>Pteriomorphia</taxon>
        <taxon>Pectinida</taxon>
        <taxon>Pectinoidea</taxon>
        <taxon>Pectinidae</taxon>
        <taxon>Mizuhopecten</taxon>
    </lineage>
</organism>
<evidence type="ECO:0000256" key="16">
    <source>
        <dbReference type="ARBA" id="ARBA00076475"/>
    </source>
</evidence>
<evidence type="ECO:0000256" key="6">
    <source>
        <dbReference type="ARBA" id="ARBA00022729"/>
    </source>
</evidence>
<dbReference type="GO" id="GO:0043535">
    <property type="term" value="P:regulation of blood vessel endothelial cell migration"/>
    <property type="evidence" value="ECO:0007669"/>
    <property type="project" value="TreeGrafter"/>
</dbReference>
<evidence type="ECO:0000256" key="17">
    <source>
        <dbReference type="ARBA" id="ARBA00076608"/>
    </source>
</evidence>
<evidence type="ECO:0000256" key="11">
    <source>
        <dbReference type="ARBA" id="ARBA00023228"/>
    </source>
</evidence>
<name>A0A210QD13_MIZYE</name>
<dbReference type="GO" id="GO:0006508">
    <property type="term" value="P:proteolysis"/>
    <property type="evidence" value="ECO:0007669"/>
    <property type="project" value="UniProtKB-KW"/>
</dbReference>
<evidence type="ECO:0000256" key="13">
    <source>
        <dbReference type="ARBA" id="ARBA00059701"/>
    </source>
</evidence>
<dbReference type="PANTHER" id="PTHR11010">
    <property type="entry name" value="PROTEASE S28 PRO-X CARBOXYPEPTIDASE-RELATED"/>
    <property type="match status" value="1"/>
</dbReference>
<dbReference type="Gene3D" id="1.20.120.980">
    <property type="entry name" value="Serine carboxypeptidase S28, SKS domain"/>
    <property type="match status" value="1"/>
</dbReference>
<dbReference type="Pfam" id="PF05577">
    <property type="entry name" value="Peptidase_S28"/>
    <property type="match status" value="1"/>
</dbReference>
<dbReference type="Proteomes" id="UP000242188">
    <property type="component" value="Unassembled WGS sequence"/>
</dbReference>
<keyword evidence="11" id="KW-0458">Lysosome</keyword>
<feature type="signal peptide" evidence="18">
    <location>
        <begin position="1"/>
        <end position="25"/>
    </location>
</feature>
<comment type="subcellular location">
    <subcellularLocation>
        <location evidence="1">Lysosome</location>
    </subcellularLocation>
</comment>
<dbReference type="STRING" id="6573.A0A210QD13"/>
<gene>
    <name evidence="19" type="ORF">KP79_PYT12791</name>
</gene>
<evidence type="ECO:0000256" key="12">
    <source>
        <dbReference type="ARBA" id="ARBA00052013"/>
    </source>
</evidence>
<evidence type="ECO:0000256" key="3">
    <source>
        <dbReference type="ARBA" id="ARBA00011738"/>
    </source>
</evidence>
<keyword evidence="8" id="KW-0865">Zymogen</keyword>
<keyword evidence="5" id="KW-0645">Protease</keyword>
<dbReference type="SUPFAM" id="SSF53474">
    <property type="entry name" value="alpha/beta-Hydrolases"/>
    <property type="match status" value="1"/>
</dbReference>
<evidence type="ECO:0000256" key="2">
    <source>
        <dbReference type="ARBA" id="ARBA00011079"/>
    </source>
</evidence>
<evidence type="ECO:0000313" key="19">
    <source>
        <dbReference type="EMBL" id="OWF46619.1"/>
    </source>
</evidence>
<proteinExistence type="inferred from homology"/>
<keyword evidence="10" id="KW-0325">Glycoprotein</keyword>
<dbReference type="InterPro" id="IPR008758">
    <property type="entry name" value="Peptidase_S28"/>
</dbReference>
<dbReference type="InterPro" id="IPR029058">
    <property type="entry name" value="AB_hydrolase_fold"/>
</dbReference>
<evidence type="ECO:0000256" key="1">
    <source>
        <dbReference type="ARBA" id="ARBA00004371"/>
    </source>
</evidence>
<evidence type="ECO:0000256" key="8">
    <source>
        <dbReference type="ARBA" id="ARBA00023145"/>
    </source>
</evidence>
<sequence length="492" mass="54888">MAAQLKKQYQCLVLFCLYFCLCVESLRPGFPYRKHHHAREADNTGYNYKTAYFEQKIDHFGFANDDTYKQRYLVADQYWDKNGGPIFFYTGNEGDIAWFCNNTGFMWELAPKLNALLVFAEHRYYGTSLPYGPDAVKDPKKLQYLTSEQALADFAVLIQELKANVPGAQTSKVIAFGGSYGGMLAAWLRIKYPNVVYGSLAASAPIWSFIGQIPCDAQLQVVTNSFKRESLTCVKNIRKSWGIINTMGATDSGRARLSTTFDLCALLNSTADTEALKSWLVEIMFNLAMVDYPYPASFLEPLPGWPIKAVCAPLSTEVVDEVALIEALSKAVKVYYNYTGQAKCLNVNENAVGSLGDELWGYQACTEMVMPSCSNGVTDMFEPAPYNFSQISDQCYKQFKVRPRKSWVITQYLGKSLSAASNIIFSNGLLDPWSSGGVLKSISPSLTAFVIPNGAHHVDLRSSNPGDTPDITKTRLAEEYIIHKKWIEGDNL</sequence>
<evidence type="ECO:0000256" key="15">
    <source>
        <dbReference type="ARBA" id="ARBA00073691"/>
    </source>
</evidence>
<comment type="catalytic activity">
    <reaction evidence="12">
        <text>Cleavage of a -Pro-|-Xaa bond to release a C-terminal amino acid.</text>
        <dbReference type="EC" id="3.4.16.2"/>
    </reaction>
</comment>
<comment type="similarity">
    <text evidence="2">Belongs to the peptidase S28 family.</text>
</comment>
<evidence type="ECO:0000256" key="7">
    <source>
        <dbReference type="ARBA" id="ARBA00022801"/>
    </source>
</evidence>
<feature type="chain" id="PRO_5012080870" description="Lysosomal Pro-X carboxypeptidase" evidence="18">
    <location>
        <begin position="26"/>
        <end position="492"/>
    </location>
</feature>
<dbReference type="OrthoDB" id="2130629at2759"/>
<evidence type="ECO:0000256" key="18">
    <source>
        <dbReference type="SAM" id="SignalP"/>
    </source>
</evidence>
<evidence type="ECO:0000256" key="9">
    <source>
        <dbReference type="ARBA" id="ARBA00023157"/>
    </source>
</evidence>
<comment type="function">
    <text evidence="13">Cleaves C-terminal amino acids linked to proline in peptides such as angiotensin II, III and des-Arg9-bradykinin. This cleavage occurs at acidic pH, but enzymatic activity is retained with some substrates at neutral pH.</text>
</comment>
<evidence type="ECO:0000256" key="10">
    <source>
        <dbReference type="ARBA" id="ARBA00023180"/>
    </source>
</evidence>
<dbReference type="AlphaFoldDB" id="A0A210QD13"/>
<protein>
    <recommendedName>
        <fullName evidence="15">Lysosomal Pro-X carboxypeptidase</fullName>
        <ecNumber evidence="14">3.4.16.2</ecNumber>
    </recommendedName>
    <alternativeName>
        <fullName evidence="17">Proline carboxypeptidase</fullName>
    </alternativeName>
    <alternativeName>
        <fullName evidence="16">Prolylcarboxypeptidase</fullName>
    </alternativeName>
</protein>
<evidence type="ECO:0000256" key="5">
    <source>
        <dbReference type="ARBA" id="ARBA00022670"/>
    </source>
</evidence>
<reference evidence="19 20" key="1">
    <citation type="journal article" date="2017" name="Nat. Ecol. Evol.">
        <title>Scallop genome provides insights into evolution of bilaterian karyotype and development.</title>
        <authorList>
            <person name="Wang S."/>
            <person name="Zhang J."/>
            <person name="Jiao W."/>
            <person name="Li J."/>
            <person name="Xun X."/>
            <person name="Sun Y."/>
            <person name="Guo X."/>
            <person name="Huan P."/>
            <person name="Dong B."/>
            <person name="Zhang L."/>
            <person name="Hu X."/>
            <person name="Sun X."/>
            <person name="Wang J."/>
            <person name="Zhao C."/>
            <person name="Wang Y."/>
            <person name="Wang D."/>
            <person name="Huang X."/>
            <person name="Wang R."/>
            <person name="Lv J."/>
            <person name="Li Y."/>
            <person name="Zhang Z."/>
            <person name="Liu B."/>
            <person name="Lu W."/>
            <person name="Hui Y."/>
            <person name="Liang J."/>
            <person name="Zhou Z."/>
            <person name="Hou R."/>
            <person name="Li X."/>
            <person name="Liu Y."/>
            <person name="Li H."/>
            <person name="Ning X."/>
            <person name="Lin Y."/>
            <person name="Zhao L."/>
            <person name="Xing Q."/>
            <person name="Dou J."/>
            <person name="Li Y."/>
            <person name="Mao J."/>
            <person name="Guo H."/>
            <person name="Dou H."/>
            <person name="Li T."/>
            <person name="Mu C."/>
            <person name="Jiang W."/>
            <person name="Fu Q."/>
            <person name="Fu X."/>
            <person name="Miao Y."/>
            <person name="Liu J."/>
            <person name="Yu Q."/>
            <person name="Li R."/>
            <person name="Liao H."/>
            <person name="Li X."/>
            <person name="Kong Y."/>
            <person name="Jiang Z."/>
            <person name="Chourrout D."/>
            <person name="Li R."/>
            <person name="Bao Z."/>
        </authorList>
    </citation>
    <scope>NUCLEOTIDE SEQUENCE [LARGE SCALE GENOMIC DNA]</scope>
    <source>
        <strain evidence="19 20">PY_sf001</strain>
    </source>
</reference>
<dbReference type="InterPro" id="IPR042269">
    <property type="entry name" value="Ser_carbopepase_S28_SKS"/>
</dbReference>
<keyword evidence="6 18" id="KW-0732">Signal</keyword>
<evidence type="ECO:0000313" key="20">
    <source>
        <dbReference type="Proteomes" id="UP000242188"/>
    </source>
</evidence>
<dbReference type="GO" id="GO:0003085">
    <property type="term" value="P:negative regulation of systemic arterial blood pressure"/>
    <property type="evidence" value="ECO:0007669"/>
    <property type="project" value="TreeGrafter"/>
</dbReference>
<comment type="subunit">
    <text evidence="3">Homodimer.</text>
</comment>
<evidence type="ECO:0000256" key="4">
    <source>
        <dbReference type="ARBA" id="ARBA00022645"/>
    </source>
</evidence>
<keyword evidence="7" id="KW-0378">Hydrolase</keyword>
<keyword evidence="9" id="KW-1015">Disulfide bond</keyword>
<dbReference type="EC" id="3.4.16.2" evidence="14"/>
<comment type="caution">
    <text evidence="19">The sequence shown here is derived from an EMBL/GenBank/DDBJ whole genome shotgun (WGS) entry which is preliminary data.</text>
</comment>
<dbReference type="GO" id="GO:0008239">
    <property type="term" value="F:dipeptidyl-peptidase activity"/>
    <property type="evidence" value="ECO:0007669"/>
    <property type="project" value="TreeGrafter"/>
</dbReference>
<dbReference type="GO" id="GO:0005764">
    <property type="term" value="C:lysosome"/>
    <property type="evidence" value="ECO:0007669"/>
    <property type="project" value="UniProtKB-SubCell"/>
</dbReference>
<dbReference type="Gene3D" id="3.40.50.1820">
    <property type="entry name" value="alpha/beta hydrolase"/>
    <property type="match status" value="1"/>
</dbReference>
<dbReference type="EMBL" id="NEDP02004118">
    <property type="protein sequence ID" value="OWF46619.1"/>
    <property type="molecule type" value="Genomic_DNA"/>
</dbReference>
<dbReference type="FunFam" id="1.20.120.980:FF:000002">
    <property type="entry name" value="lysosomal Pro-X carboxypeptidase"/>
    <property type="match status" value="1"/>
</dbReference>